<accession>A0A6P8BMU6</accession>
<gene>
    <name evidence="3" type="ORF">PgNI_02127</name>
</gene>
<dbReference type="RefSeq" id="XP_030988214.1">
    <property type="nucleotide sequence ID" value="XM_031122194.1"/>
</dbReference>
<protein>
    <submittedName>
        <fullName evidence="3">Uncharacterized protein</fullName>
    </submittedName>
</protein>
<evidence type="ECO:0000313" key="2">
    <source>
        <dbReference type="Proteomes" id="UP000515153"/>
    </source>
</evidence>
<evidence type="ECO:0000256" key="1">
    <source>
        <dbReference type="SAM" id="MobiDB-lite"/>
    </source>
</evidence>
<feature type="region of interest" description="Disordered" evidence="1">
    <location>
        <begin position="1"/>
        <end position="35"/>
    </location>
</feature>
<reference evidence="3" key="2">
    <citation type="submission" date="2019-10" db="EMBL/GenBank/DDBJ databases">
        <authorList>
            <consortium name="NCBI Genome Project"/>
        </authorList>
    </citation>
    <scope>NUCLEOTIDE SEQUENCE</scope>
    <source>
        <strain evidence="3">NI907</strain>
    </source>
</reference>
<proteinExistence type="predicted"/>
<name>A0A6P8BMU6_PYRGI</name>
<dbReference type="KEGG" id="pgri:PgNI_02127"/>
<feature type="compositionally biased region" description="Low complexity" evidence="1">
    <location>
        <begin position="18"/>
        <end position="27"/>
    </location>
</feature>
<sequence>MAMIQNIHRHPKTSDTYPPIMGPIMGPRMVPTDQMDTARPLWSRGMSEARQEPKCQQHGLSAREATCGGEEQEECIGDVVDDDAAVHLAQRREDQGPAREAQHED</sequence>
<reference evidence="3" key="3">
    <citation type="submission" date="2025-08" db="UniProtKB">
        <authorList>
            <consortium name="RefSeq"/>
        </authorList>
    </citation>
    <scope>IDENTIFICATION</scope>
    <source>
        <strain evidence="3">NI907</strain>
    </source>
</reference>
<dbReference type="GeneID" id="41957106"/>
<evidence type="ECO:0000313" key="3">
    <source>
        <dbReference type="RefSeq" id="XP_030988214.1"/>
    </source>
</evidence>
<dbReference type="AlphaFoldDB" id="A0A6P8BMU6"/>
<dbReference type="Proteomes" id="UP000515153">
    <property type="component" value="Unplaced"/>
</dbReference>
<organism evidence="2 3">
    <name type="scientific">Pyricularia grisea</name>
    <name type="common">Crabgrass-specific blast fungus</name>
    <name type="synonym">Magnaporthe grisea</name>
    <dbReference type="NCBI Taxonomy" id="148305"/>
    <lineage>
        <taxon>Eukaryota</taxon>
        <taxon>Fungi</taxon>
        <taxon>Dikarya</taxon>
        <taxon>Ascomycota</taxon>
        <taxon>Pezizomycotina</taxon>
        <taxon>Sordariomycetes</taxon>
        <taxon>Sordariomycetidae</taxon>
        <taxon>Magnaporthales</taxon>
        <taxon>Pyriculariaceae</taxon>
        <taxon>Pyricularia</taxon>
    </lineage>
</organism>
<keyword evidence="2" id="KW-1185">Reference proteome</keyword>
<reference evidence="3" key="1">
    <citation type="journal article" date="2019" name="Mol. Biol. Evol.">
        <title>Blast fungal genomes show frequent chromosomal changes, gene gains and losses, and effector gene turnover.</title>
        <authorList>
            <person name="Gomez Luciano L.B."/>
            <person name="Jason Tsai I."/>
            <person name="Chuma I."/>
            <person name="Tosa Y."/>
            <person name="Chen Y.H."/>
            <person name="Li J.Y."/>
            <person name="Li M.Y."/>
            <person name="Jade Lu M.Y."/>
            <person name="Nakayashiki H."/>
            <person name="Li W.H."/>
        </authorList>
    </citation>
    <scope>NUCLEOTIDE SEQUENCE</scope>
    <source>
        <strain evidence="3">NI907</strain>
    </source>
</reference>